<organism evidence="7 8">
    <name type="scientific">Thermostichus vulcanus str. 'Rupite'</name>
    <dbReference type="NCBI Taxonomy" id="2813851"/>
    <lineage>
        <taxon>Bacteria</taxon>
        <taxon>Bacillati</taxon>
        <taxon>Cyanobacteriota</taxon>
        <taxon>Cyanophyceae</taxon>
        <taxon>Thermostichales</taxon>
        <taxon>Thermostichaceae</taxon>
        <taxon>Thermostichus</taxon>
    </lineage>
</organism>
<dbReference type="Gene3D" id="3.30.70.660">
    <property type="entry name" value="Pseudouridine synthase I, catalytic domain, C-terminal subdomain"/>
    <property type="match status" value="1"/>
</dbReference>
<comment type="function">
    <text evidence="4">Formation of pseudouridine at positions 38, 39 and 40 in the anticodon stem and loop of transfer RNAs.</text>
</comment>
<proteinExistence type="inferred from homology"/>
<comment type="subunit">
    <text evidence="4">Homodimer.</text>
</comment>
<dbReference type="Pfam" id="PF01416">
    <property type="entry name" value="PseudoU_synth_1"/>
    <property type="match status" value="2"/>
</dbReference>
<reference evidence="7" key="1">
    <citation type="submission" date="2021-02" db="EMBL/GenBank/DDBJ databases">
        <title>The CRISPR/cas machinery reduction and long-range gene transfer in the hot spring cyanobacterium Synechococcus.</title>
        <authorList>
            <person name="Dvorak P."/>
            <person name="Jahodarova E."/>
            <person name="Hasler P."/>
            <person name="Poulickova A."/>
        </authorList>
    </citation>
    <scope>NUCLEOTIDE SEQUENCE</scope>
    <source>
        <strain evidence="7">Rupite</strain>
    </source>
</reference>
<dbReference type="Gene3D" id="3.30.70.580">
    <property type="entry name" value="Pseudouridine synthase I, catalytic domain, N-terminal subdomain"/>
    <property type="match status" value="1"/>
</dbReference>
<feature type="domain" description="Pseudouridine synthase I TruA alpha/beta" evidence="6">
    <location>
        <begin position="143"/>
        <end position="246"/>
    </location>
</feature>
<evidence type="ECO:0000256" key="4">
    <source>
        <dbReference type="HAMAP-Rule" id="MF_00171"/>
    </source>
</evidence>
<evidence type="ECO:0000256" key="1">
    <source>
        <dbReference type="ARBA" id="ARBA00009375"/>
    </source>
</evidence>
<comment type="catalytic activity">
    <reaction evidence="4 5">
        <text>uridine(38/39/40) in tRNA = pseudouridine(38/39/40) in tRNA</text>
        <dbReference type="Rhea" id="RHEA:22376"/>
        <dbReference type="Rhea" id="RHEA-COMP:10085"/>
        <dbReference type="Rhea" id="RHEA-COMP:10087"/>
        <dbReference type="ChEBI" id="CHEBI:65314"/>
        <dbReference type="ChEBI" id="CHEBI:65315"/>
        <dbReference type="EC" id="5.4.99.12"/>
    </reaction>
</comment>
<dbReference type="EC" id="5.4.99.12" evidence="4"/>
<dbReference type="GO" id="GO:0160147">
    <property type="term" value="F:tRNA pseudouridine(38-40) synthase activity"/>
    <property type="evidence" value="ECO:0007669"/>
    <property type="project" value="UniProtKB-EC"/>
</dbReference>
<dbReference type="SUPFAM" id="SSF55120">
    <property type="entry name" value="Pseudouridine synthase"/>
    <property type="match status" value="1"/>
</dbReference>
<name>A0ABT0CAD1_THEVL</name>
<dbReference type="InterPro" id="IPR020095">
    <property type="entry name" value="PsdUridine_synth_TruA_C"/>
</dbReference>
<dbReference type="InterPro" id="IPR020103">
    <property type="entry name" value="PsdUridine_synth_cat_dom_sf"/>
</dbReference>
<feature type="domain" description="Pseudouridine synthase I TruA alpha/beta" evidence="6">
    <location>
        <begin position="10"/>
        <end position="103"/>
    </location>
</feature>
<sequence>MQYRRIALRVQYLGSAFHGWQRQAAHRSVQGVLEEAIASRAGHKVTVHGAGRTDAGVHAAGQVAHFDTTSTIRDWSLVLNACLPEDVAVLASAEVPSSWHARFSATRRRYRYLILNRERPDVFWRPFSWHVRWPLQVERMAEALNSLLGEHSLEAFRCTGSKRAHSTVQVQEVLCQRLGEMVSIEVQASGFLYRMMRLLVGSLQVVGRGELSPEGFVRLWQHNDWSQMRTRYSAPPQGLCLTDVGYAADPFGQLFAHSPPFWAIPLAAPPSTLAPLAHSFA</sequence>
<keyword evidence="8" id="KW-1185">Reference proteome</keyword>
<keyword evidence="3 4" id="KW-0413">Isomerase</keyword>
<evidence type="ECO:0000256" key="3">
    <source>
        <dbReference type="ARBA" id="ARBA00023235"/>
    </source>
</evidence>
<feature type="binding site" evidence="4">
    <location>
        <position position="110"/>
    </location>
    <ligand>
        <name>substrate</name>
    </ligand>
</feature>
<evidence type="ECO:0000259" key="6">
    <source>
        <dbReference type="Pfam" id="PF01416"/>
    </source>
</evidence>
<evidence type="ECO:0000313" key="8">
    <source>
        <dbReference type="Proteomes" id="UP000830835"/>
    </source>
</evidence>
<protein>
    <recommendedName>
        <fullName evidence="4">tRNA pseudouridine synthase A</fullName>
        <ecNumber evidence="4">5.4.99.12</ecNumber>
    </recommendedName>
    <alternativeName>
        <fullName evidence="4">tRNA pseudouridine(38-40) synthase</fullName>
    </alternativeName>
    <alternativeName>
        <fullName evidence="4">tRNA pseudouridylate synthase I</fullName>
    </alternativeName>
    <alternativeName>
        <fullName evidence="4">tRNA-uridine isomerase I</fullName>
    </alternativeName>
</protein>
<comment type="similarity">
    <text evidence="1 4 5">Belongs to the tRNA pseudouridine synthase TruA family.</text>
</comment>
<dbReference type="PANTHER" id="PTHR11142:SF0">
    <property type="entry name" value="TRNA PSEUDOURIDINE SYNTHASE-LIKE 1"/>
    <property type="match status" value="1"/>
</dbReference>
<comment type="caution">
    <text evidence="7">The sequence shown here is derived from an EMBL/GenBank/DDBJ whole genome shotgun (WGS) entry which is preliminary data.</text>
</comment>
<dbReference type="Proteomes" id="UP000830835">
    <property type="component" value="Unassembled WGS sequence"/>
</dbReference>
<dbReference type="InterPro" id="IPR001406">
    <property type="entry name" value="PsdUridine_synth_TruA"/>
</dbReference>
<gene>
    <name evidence="4 7" type="primary">truA</name>
    <name evidence="7" type="ORF">JX360_07425</name>
</gene>
<accession>A0ABT0CAD1</accession>
<dbReference type="PANTHER" id="PTHR11142">
    <property type="entry name" value="PSEUDOURIDYLATE SYNTHASE"/>
    <property type="match status" value="1"/>
</dbReference>
<dbReference type="PIRSF" id="PIRSF001430">
    <property type="entry name" value="tRNA_psdUrid_synth"/>
    <property type="match status" value="1"/>
</dbReference>
<keyword evidence="2 4" id="KW-0819">tRNA processing</keyword>
<dbReference type="NCBIfam" id="TIGR00071">
    <property type="entry name" value="hisT_truA"/>
    <property type="match status" value="1"/>
</dbReference>
<comment type="caution">
    <text evidence="4">Lacks conserved residue(s) required for the propagation of feature annotation.</text>
</comment>
<evidence type="ECO:0000256" key="2">
    <source>
        <dbReference type="ARBA" id="ARBA00022694"/>
    </source>
</evidence>
<dbReference type="InterPro" id="IPR020094">
    <property type="entry name" value="TruA/RsuA/RluB/E/F_N"/>
</dbReference>
<evidence type="ECO:0000256" key="5">
    <source>
        <dbReference type="RuleBase" id="RU003792"/>
    </source>
</evidence>
<evidence type="ECO:0000313" key="7">
    <source>
        <dbReference type="EMBL" id="MCJ2542738.1"/>
    </source>
</evidence>
<dbReference type="RefSeq" id="WP_244350020.1">
    <property type="nucleotide sequence ID" value="NZ_JAFIRA010000015.1"/>
</dbReference>
<dbReference type="HAMAP" id="MF_00171">
    <property type="entry name" value="TruA"/>
    <property type="match status" value="1"/>
</dbReference>
<dbReference type="EMBL" id="JAFIRA010000015">
    <property type="protein sequence ID" value="MCJ2542738.1"/>
    <property type="molecule type" value="Genomic_DNA"/>
</dbReference>
<dbReference type="InterPro" id="IPR020097">
    <property type="entry name" value="PsdUridine_synth_TruA_a/b_dom"/>
</dbReference>
<feature type="active site" description="Nucleophile" evidence="4">
    <location>
        <position position="54"/>
    </location>
</feature>
<dbReference type="CDD" id="cd02570">
    <property type="entry name" value="PseudoU_synth_EcTruA"/>
    <property type="match status" value="1"/>
</dbReference>